<evidence type="ECO:0008006" key="4">
    <source>
        <dbReference type="Google" id="ProtNLM"/>
    </source>
</evidence>
<feature type="region of interest" description="Disordered" evidence="1">
    <location>
        <begin position="1"/>
        <end position="45"/>
    </location>
</feature>
<evidence type="ECO:0000256" key="1">
    <source>
        <dbReference type="SAM" id="MobiDB-lite"/>
    </source>
</evidence>
<keyword evidence="3" id="KW-1185">Reference proteome</keyword>
<feature type="compositionally biased region" description="Polar residues" evidence="1">
    <location>
        <begin position="213"/>
        <end position="248"/>
    </location>
</feature>
<comment type="caution">
    <text evidence="2">The sequence shown here is derived from an EMBL/GenBank/DDBJ whole genome shotgun (WGS) entry which is preliminary data.</text>
</comment>
<evidence type="ECO:0000313" key="2">
    <source>
        <dbReference type="EMBL" id="TKR69227.1"/>
    </source>
</evidence>
<reference evidence="2 3" key="2">
    <citation type="journal article" date="2019" name="G3 (Bethesda)">
        <title>Hybrid Assembly of the Genome of the Entomopathogenic Nematode Steinernema carpocapsae Identifies the X-Chromosome.</title>
        <authorList>
            <person name="Serra L."/>
            <person name="Macchietto M."/>
            <person name="Macias-Munoz A."/>
            <person name="McGill C.J."/>
            <person name="Rodriguez I.M."/>
            <person name="Rodriguez B."/>
            <person name="Murad R."/>
            <person name="Mortazavi A."/>
        </authorList>
    </citation>
    <scope>NUCLEOTIDE SEQUENCE [LARGE SCALE GENOMIC DNA]</scope>
    <source>
        <strain evidence="2 3">ALL</strain>
    </source>
</reference>
<feature type="compositionally biased region" description="Basic residues" evidence="1">
    <location>
        <begin position="15"/>
        <end position="28"/>
    </location>
</feature>
<evidence type="ECO:0000313" key="3">
    <source>
        <dbReference type="Proteomes" id="UP000298663"/>
    </source>
</evidence>
<gene>
    <name evidence="2" type="ORF">L596_021411</name>
</gene>
<organism evidence="2 3">
    <name type="scientific">Steinernema carpocapsae</name>
    <name type="common">Entomopathogenic nematode</name>
    <dbReference type="NCBI Taxonomy" id="34508"/>
    <lineage>
        <taxon>Eukaryota</taxon>
        <taxon>Metazoa</taxon>
        <taxon>Ecdysozoa</taxon>
        <taxon>Nematoda</taxon>
        <taxon>Chromadorea</taxon>
        <taxon>Rhabditida</taxon>
        <taxon>Tylenchina</taxon>
        <taxon>Panagrolaimomorpha</taxon>
        <taxon>Strongyloidoidea</taxon>
        <taxon>Steinernematidae</taxon>
        <taxon>Steinernema</taxon>
    </lineage>
</organism>
<proteinExistence type="predicted"/>
<accession>A0A4U5MIN5</accession>
<dbReference type="Proteomes" id="UP000298663">
    <property type="component" value="Unassembled WGS sequence"/>
</dbReference>
<name>A0A4U5MIN5_STECR</name>
<dbReference type="AlphaFoldDB" id="A0A4U5MIN5"/>
<reference evidence="2 3" key="1">
    <citation type="journal article" date="2015" name="Genome Biol.">
        <title>Comparative genomics of Steinernema reveals deeply conserved gene regulatory networks.</title>
        <authorList>
            <person name="Dillman A.R."/>
            <person name="Macchietto M."/>
            <person name="Porter C.F."/>
            <person name="Rogers A."/>
            <person name="Williams B."/>
            <person name="Antoshechkin I."/>
            <person name="Lee M.M."/>
            <person name="Goodwin Z."/>
            <person name="Lu X."/>
            <person name="Lewis E.E."/>
            <person name="Goodrich-Blair H."/>
            <person name="Stock S.P."/>
            <person name="Adams B.J."/>
            <person name="Sternberg P.W."/>
            <person name="Mortazavi A."/>
        </authorList>
    </citation>
    <scope>NUCLEOTIDE SEQUENCE [LARGE SCALE GENOMIC DNA]</scope>
    <source>
        <strain evidence="2 3">ALL</strain>
    </source>
</reference>
<protein>
    <recommendedName>
        <fullName evidence="4">F-box domain-containing protein</fullName>
    </recommendedName>
</protein>
<dbReference type="EMBL" id="AZBU02000007">
    <property type="protein sequence ID" value="TKR69227.1"/>
    <property type="molecule type" value="Genomic_DNA"/>
</dbReference>
<feature type="region of interest" description="Disordered" evidence="1">
    <location>
        <begin position="182"/>
        <end position="248"/>
    </location>
</feature>
<sequence length="248" mass="27364">MPKLYQHGPILRPRIPGRRNVRPGRRGPPRTPSDAHGMRNPTSTAPRLVYRRSTPVFSTVRVAPEPSDASGEAEGRDAEPEMLIECRGAISSCLIKLLKRGFQDEISQATLDNLTDKVLLQILELVDRETLLEVRTLSQNLSSLPSRIPLSEGPLGPKSEHHAVCSRQLKKLERTQSEELIRSKTMTMAPNKPNASREPQLSKHSVDMAVENTVRSPSPLHPQSSCRSGNNSMIEKASQASSHGTFSS</sequence>
<feature type="compositionally biased region" description="Polar residues" evidence="1">
    <location>
        <begin position="184"/>
        <end position="199"/>
    </location>
</feature>